<dbReference type="EMBL" id="BLLK01000040">
    <property type="protein sequence ID" value="GFH50535.1"/>
    <property type="molecule type" value="Genomic_DNA"/>
</dbReference>
<dbReference type="Proteomes" id="UP001054902">
    <property type="component" value="Unassembled WGS sequence"/>
</dbReference>
<sequence>MKEKKRRWNRSLLLKSTSESSKLKPHAVPLLPLVNQEKNYTIQDQWKLDLLARLQNISIKCKSLCTINNMDEYTQKAIVVDTFTNTKDRQDNLATNSIKKAYVTLQASVDCKSLFQMNELDAGDRTFPYPIPEEIVSLFTLNGTNPIQYRKWWQTAT</sequence>
<gene>
    <name evidence="1" type="ORF">CTEN210_07011</name>
</gene>
<name>A0AAD3CTE5_9STRA</name>
<accession>A0AAD3CTE5</accession>
<organism evidence="1 2">
    <name type="scientific">Chaetoceros tenuissimus</name>
    <dbReference type="NCBI Taxonomy" id="426638"/>
    <lineage>
        <taxon>Eukaryota</taxon>
        <taxon>Sar</taxon>
        <taxon>Stramenopiles</taxon>
        <taxon>Ochrophyta</taxon>
        <taxon>Bacillariophyta</taxon>
        <taxon>Coscinodiscophyceae</taxon>
        <taxon>Chaetocerotophycidae</taxon>
        <taxon>Chaetocerotales</taxon>
        <taxon>Chaetocerotaceae</taxon>
        <taxon>Chaetoceros</taxon>
    </lineage>
</organism>
<dbReference type="AlphaFoldDB" id="A0AAD3CTE5"/>
<protein>
    <submittedName>
        <fullName evidence="1">Uncharacterized protein</fullName>
    </submittedName>
</protein>
<evidence type="ECO:0000313" key="2">
    <source>
        <dbReference type="Proteomes" id="UP001054902"/>
    </source>
</evidence>
<reference evidence="1 2" key="1">
    <citation type="journal article" date="2021" name="Sci. Rep.">
        <title>The genome of the diatom Chaetoceros tenuissimus carries an ancient integrated fragment of an extant virus.</title>
        <authorList>
            <person name="Hongo Y."/>
            <person name="Kimura K."/>
            <person name="Takaki Y."/>
            <person name="Yoshida Y."/>
            <person name="Baba S."/>
            <person name="Kobayashi G."/>
            <person name="Nagasaki K."/>
            <person name="Hano T."/>
            <person name="Tomaru Y."/>
        </authorList>
    </citation>
    <scope>NUCLEOTIDE SEQUENCE [LARGE SCALE GENOMIC DNA]</scope>
    <source>
        <strain evidence="1 2">NIES-3715</strain>
    </source>
</reference>
<keyword evidence="2" id="KW-1185">Reference proteome</keyword>
<proteinExistence type="predicted"/>
<comment type="caution">
    <text evidence="1">The sequence shown here is derived from an EMBL/GenBank/DDBJ whole genome shotgun (WGS) entry which is preliminary data.</text>
</comment>
<evidence type="ECO:0000313" key="1">
    <source>
        <dbReference type="EMBL" id="GFH50535.1"/>
    </source>
</evidence>